<dbReference type="InterPro" id="IPR035956">
    <property type="entry name" value="RimP_N_sf"/>
</dbReference>
<dbReference type="InterPro" id="IPR028998">
    <property type="entry name" value="RimP_C"/>
</dbReference>
<comment type="similarity">
    <text evidence="3">Belongs to the RimP family.</text>
</comment>
<dbReference type="Proteomes" id="UP000260025">
    <property type="component" value="Unassembled WGS sequence"/>
</dbReference>
<dbReference type="HAMAP" id="MF_01077">
    <property type="entry name" value="RimP"/>
    <property type="match status" value="1"/>
</dbReference>
<sequence>MRLFFCLLEKRLMFGLFRGILCTDTSTGVGQAHSFIMFVKENVMDQIQKLKELITPLVAEDGIELYDVAWHTEGSMRILQVSIMHKDGSMDIDTCAAQSEKISTMLDEMDMIANEYFLEVCSPGAERELKNEEQIRDAIGEFVYVKLKNPKAGMDDVKGTLTAFENNTVYLDYMAKAVKKKAEIEMDNIALIRLSVKI</sequence>
<dbReference type="SUPFAM" id="SSF74942">
    <property type="entry name" value="YhbC-like, C-terminal domain"/>
    <property type="match status" value="1"/>
</dbReference>
<organism evidence="6 7">
    <name type="scientific">Clostridium innocuum</name>
    <dbReference type="NCBI Taxonomy" id="1522"/>
    <lineage>
        <taxon>Bacteria</taxon>
        <taxon>Bacillati</taxon>
        <taxon>Bacillota</taxon>
        <taxon>Clostridia</taxon>
        <taxon>Eubacteriales</taxon>
        <taxon>Clostridiaceae</taxon>
        <taxon>Clostridium</taxon>
    </lineage>
</organism>
<evidence type="ECO:0000256" key="2">
    <source>
        <dbReference type="ARBA" id="ARBA00022517"/>
    </source>
</evidence>
<dbReference type="GO" id="GO:0006412">
    <property type="term" value="P:translation"/>
    <property type="evidence" value="ECO:0007669"/>
    <property type="project" value="TreeGrafter"/>
</dbReference>
<name>A0A3E2VP65_CLOIN</name>
<keyword evidence="1 3" id="KW-0963">Cytoplasm</keyword>
<keyword evidence="2 3" id="KW-0690">Ribosome biogenesis</keyword>
<dbReference type="PANTHER" id="PTHR33867">
    <property type="entry name" value="RIBOSOME MATURATION FACTOR RIMP"/>
    <property type="match status" value="1"/>
</dbReference>
<protein>
    <recommendedName>
        <fullName evidence="3">Ribosome maturation factor RimP</fullName>
    </recommendedName>
</protein>
<dbReference type="GO" id="GO:0000028">
    <property type="term" value="P:ribosomal small subunit assembly"/>
    <property type="evidence" value="ECO:0007669"/>
    <property type="project" value="TreeGrafter"/>
</dbReference>
<dbReference type="AlphaFoldDB" id="A0A3E2VP65"/>
<dbReference type="EMBL" id="QVEV01000028">
    <property type="protein sequence ID" value="RGC12644.1"/>
    <property type="molecule type" value="Genomic_DNA"/>
</dbReference>
<dbReference type="InterPro" id="IPR003728">
    <property type="entry name" value="Ribosome_maturation_RimP"/>
</dbReference>
<evidence type="ECO:0000259" key="4">
    <source>
        <dbReference type="Pfam" id="PF02576"/>
    </source>
</evidence>
<comment type="function">
    <text evidence="3">Required for maturation of 30S ribosomal subunits.</text>
</comment>
<dbReference type="SUPFAM" id="SSF75420">
    <property type="entry name" value="YhbC-like, N-terminal domain"/>
    <property type="match status" value="1"/>
</dbReference>
<evidence type="ECO:0000259" key="5">
    <source>
        <dbReference type="Pfam" id="PF17384"/>
    </source>
</evidence>
<dbReference type="CDD" id="cd01734">
    <property type="entry name" value="YlxS_C"/>
    <property type="match status" value="1"/>
</dbReference>
<dbReference type="Pfam" id="PF02576">
    <property type="entry name" value="RimP_N"/>
    <property type="match status" value="1"/>
</dbReference>
<dbReference type="PANTHER" id="PTHR33867:SF1">
    <property type="entry name" value="RIBOSOME MATURATION FACTOR RIMP"/>
    <property type="match status" value="1"/>
</dbReference>
<dbReference type="Pfam" id="PF17384">
    <property type="entry name" value="DUF150_C"/>
    <property type="match status" value="1"/>
</dbReference>
<evidence type="ECO:0000313" key="7">
    <source>
        <dbReference type="Proteomes" id="UP000260025"/>
    </source>
</evidence>
<dbReference type="Gene3D" id="2.30.30.180">
    <property type="entry name" value="Ribosome maturation factor RimP, C-terminal domain"/>
    <property type="match status" value="1"/>
</dbReference>
<dbReference type="InterPro" id="IPR028989">
    <property type="entry name" value="RimP_N"/>
</dbReference>
<reference evidence="6 7" key="1">
    <citation type="submission" date="2018-08" db="EMBL/GenBank/DDBJ databases">
        <title>A genome reference for cultivated species of the human gut microbiota.</title>
        <authorList>
            <person name="Zou Y."/>
            <person name="Xue W."/>
            <person name="Luo G."/>
        </authorList>
    </citation>
    <scope>NUCLEOTIDE SEQUENCE [LARGE SCALE GENOMIC DNA]</scope>
    <source>
        <strain evidence="6 7">OF01-2LB</strain>
    </source>
</reference>
<feature type="domain" description="Ribosome maturation factor RimP N-terminal" evidence="4">
    <location>
        <begin position="53"/>
        <end position="126"/>
    </location>
</feature>
<dbReference type="GO" id="GO:0005829">
    <property type="term" value="C:cytosol"/>
    <property type="evidence" value="ECO:0007669"/>
    <property type="project" value="TreeGrafter"/>
</dbReference>
<feature type="domain" description="Ribosome maturation factor RimP C-terminal" evidence="5">
    <location>
        <begin position="129"/>
        <end position="197"/>
    </location>
</feature>
<dbReference type="OrthoDB" id="9805006at2"/>
<evidence type="ECO:0000313" key="6">
    <source>
        <dbReference type="EMBL" id="RGC12644.1"/>
    </source>
</evidence>
<accession>A0A3E2VP65</accession>
<dbReference type="Gene3D" id="3.30.300.70">
    <property type="entry name" value="RimP-like superfamily, N-terminal"/>
    <property type="match status" value="1"/>
</dbReference>
<gene>
    <name evidence="3" type="primary">rimP</name>
    <name evidence="6" type="ORF">DXA38_16200</name>
</gene>
<comment type="caution">
    <text evidence="6">The sequence shown here is derived from an EMBL/GenBank/DDBJ whole genome shotgun (WGS) entry which is preliminary data.</text>
</comment>
<comment type="subcellular location">
    <subcellularLocation>
        <location evidence="3">Cytoplasm</location>
    </subcellularLocation>
</comment>
<dbReference type="InterPro" id="IPR036847">
    <property type="entry name" value="RimP_C_sf"/>
</dbReference>
<evidence type="ECO:0000256" key="3">
    <source>
        <dbReference type="HAMAP-Rule" id="MF_01077"/>
    </source>
</evidence>
<proteinExistence type="inferred from homology"/>
<evidence type="ECO:0000256" key="1">
    <source>
        <dbReference type="ARBA" id="ARBA00022490"/>
    </source>
</evidence>